<dbReference type="Proteomes" id="UP001152646">
    <property type="component" value="Unassembled WGS sequence"/>
</dbReference>
<dbReference type="InterPro" id="IPR021858">
    <property type="entry name" value="Fun_TF"/>
</dbReference>
<dbReference type="EMBL" id="CAJVPA010000133">
    <property type="protein sequence ID" value="CAG8359160.1"/>
    <property type="molecule type" value="Genomic_DNA"/>
</dbReference>
<dbReference type="InterPro" id="IPR036864">
    <property type="entry name" value="Zn2-C6_fun-type_DNA-bd_sf"/>
</dbReference>
<feature type="region of interest" description="Disordered" evidence="5">
    <location>
        <begin position="74"/>
        <end position="94"/>
    </location>
</feature>
<dbReference type="PROSITE" id="PS50048">
    <property type="entry name" value="ZN2_CY6_FUNGAL_2"/>
    <property type="match status" value="1"/>
</dbReference>
<evidence type="ECO:0000313" key="8">
    <source>
        <dbReference type="Proteomes" id="UP001152646"/>
    </source>
</evidence>
<dbReference type="Pfam" id="PF00172">
    <property type="entry name" value="Zn_clus"/>
    <property type="match status" value="1"/>
</dbReference>
<sequence>MPFHGIPSKNCSSCRGRRIKCDRLEPICSQCKRAGKPCGGYRDLSSLMFRSENERAAQLSAEAKAKSKARRRLEDGLALDSDSTSESRDPSPKALVRYNRVQTSSSPIVAIPTPLEDQGLRFFINRFVTPMPIRVGGCLQVQNVQDTLFFKEIDYDSSIRDAVVSVGLAAIANVNRDRSLRILSREKHARVIKAVREAVGDPTQANPDRTFPLIVMLSLYEMVSCAPNQLDSWMVHLDGAAALLKQSTFRKFLTASDHRAQLGFYFVSIVKYFSRRDGHPDTLNWSRDHMADAPSELLPAVNLIDILTRFMKYDASLRHENPGPRAIISSALMFEAELHDWEASLPESWDFVVETSGTHARTFYGQYHVHKDAWVSRIYNHYRWARLLFNEIVVSTISRLKQPTSKDAIRRQQSLETISRMAIGICTGAASHEAISQRGLTSENPSPLPPLNGVFMMLFPLAMAGGAAGAPDHVHDWVVGTLEQIGCTMGIQRAFEMIPLLKQSHAKWKQEQRQWEQAHMLL</sequence>
<dbReference type="PANTHER" id="PTHR38791">
    <property type="entry name" value="ZN(II)2CYS6 TRANSCRIPTION FACTOR (EUROFUNG)-RELATED-RELATED"/>
    <property type="match status" value="1"/>
</dbReference>
<evidence type="ECO:0000259" key="6">
    <source>
        <dbReference type="PROSITE" id="PS50048"/>
    </source>
</evidence>
<proteinExistence type="predicted"/>
<dbReference type="SMART" id="SM00066">
    <property type="entry name" value="GAL4"/>
    <property type="match status" value="1"/>
</dbReference>
<dbReference type="OrthoDB" id="5280547at2759"/>
<evidence type="ECO:0000313" key="7">
    <source>
        <dbReference type="EMBL" id="CAG8359160.1"/>
    </source>
</evidence>
<reference evidence="7" key="1">
    <citation type="submission" date="2021-07" db="EMBL/GenBank/DDBJ databases">
        <authorList>
            <person name="Branca A.L. A."/>
        </authorList>
    </citation>
    <scope>NUCLEOTIDE SEQUENCE</scope>
</reference>
<accession>A0A9W4ITK8</accession>
<evidence type="ECO:0000256" key="5">
    <source>
        <dbReference type="SAM" id="MobiDB-lite"/>
    </source>
</evidence>
<keyword evidence="4" id="KW-0539">Nucleus</keyword>
<protein>
    <recommendedName>
        <fullName evidence="6">Zn(2)-C6 fungal-type domain-containing protein</fullName>
    </recommendedName>
</protein>
<evidence type="ECO:0000256" key="4">
    <source>
        <dbReference type="ARBA" id="ARBA00023242"/>
    </source>
</evidence>
<organism evidence="7 8">
    <name type="scientific">Penicillium salamii</name>
    <dbReference type="NCBI Taxonomy" id="1612424"/>
    <lineage>
        <taxon>Eukaryota</taxon>
        <taxon>Fungi</taxon>
        <taxon>Dikarya</taxon>
        <taxon>Ascomycota</taxon>
        <taxon>Pezizomycotina</taxon>
        <taxon>Eurotiomycetes</taxon>
        <taxon>Eurotiomycetidae</taxon>
        <taxon>Eurotiales</taxon>
        <taxon>Aspergillaceae</taxon>
        <taxon>Penicillium</taxon>
    </lineage>
</organism>
<gene>
    <name evidence="7" type="ORF">PSALAMII_LOCUS3703</name>
</gene>
<dbReference type="InterPro" id="IPR001138">
    <property type="entry name" value="Zn2Cys6_DnaBD"/>
</dbReference>
<dbReference type="GO" id="GO:0000981">
    <property type="term" value="F:DNA-binding transcription factor activity, RNA polymerase II-specific"/>
    <property type="evidence" value="ECO:0007669"/>
    <property type="project" value="InterPro"/>
</dbReference>
<name>A0A9W4ITK8_9EURO</name>
<feature type="domain" description="Zn(2)-C6 fungal-type" evidence="6">
    <location>
        <begin position="10"/>
        <end position="38"/>
    </location>
</feature>
<dbReference type="Pfam" id="PF11951">
    <property type="entry name" value="Fungal_trans_2"/>
    <property type="match status" value="1"/>
</dbReference>
<dbReference type="AlphaFoldDB" id="A0A9W4ITK8"/>
<dbReference type="PANTHER" id="PTHR38791:SF5">
    <property type="entry name" value="TRANSCRIPTION FACTOR DBAG-RELATED"/>
    <property type="match status" value="1"/>
</dbReference>
<keyword evidence="1" id="KW-0805">Transcription regulation</keyword>
<evidence type="ECO:0000256" key="1">
    <source>
        <dbReference type="ARBA" id="ARBA00023015"/>
    </source>
</evidence>
<keyword evidence="3" id="KW-0804">Transcription</keyword>
<keyword evidence="2" id="KW-0238">DNA-binding</keyword>
<dbReference type="SUPFAM" id="SSF57701">
    <property type="entry name" value="Zn2/Cys6 DNA-binding domain"/>
    <property type="match status" value="1"/>
</dbReference>
<evidence type="ECO:0000256" key="3">
    <source>
        <dbReference type="ARBA" id="ARBA00023163"/>
    </source>
</evidence>
<dbReference type="Gene3D" id="4.10.240.10">
    <property type="entry name" value="Zn(2)-C6 fungal-type DNA-binding domain"/>
    <property type="match status" value="1"/>
</dbReference>
<dbReference type="GO" id="GO:0003677">
    <property type="term" value="F:DNA binding"/>
    <property type="evidence" value="ECO:0007669"/>
    <property type="project" value="UniProtKB-KW"/>
</dbReference>
<dbReference type="InterPro" id="IPR053175">
    <property type="entry name" value="DHMBA_Reg_Transcription_Factor"/>
</dbReference>
<comment type="caution">
    <text evidence="7">The sequence shown here is derived from an EMBL/GenBank/DDBJ whole genome shotgun (WGS) entry which is preliminary data.</text>
</comment>
<dbReference type="CDD" id="cd00067">
    <property type="entry name" value="GAL4"/>
    <property type="match status" value="1"/>
</dbReference>
<evidence type="ECO:0000256" key="2">
    <source>
        <dbReference type="ARBA" id="ARBA00023125"/>
    </source>
</evidence>
<dbReference type="GO" id="GO:0008270">
    <property type="term" value="F:zinc ion binding"/>
    <property type="evidence" value="ECO:0007669"/>
    <property type="project" value="InterPro"/>
</dbReference>